<dbReference type="PANTHER" id="PTHR30387">
    <property type="entry name" value="MANNONATE DEHYDRATASE"/>
    <property type="match status" value="1"/>
</dbReference>
<dbReference type="STRING" id="1191523.MROS_2845"/>
<evidence type="ECO:0000256" key="5">
    <source>
        <dbReference type="ARBA" id="ARBA00012927"/>
    </source>
</evidence>
<proteinExistence type="inferred from homology"/>
<dbReference type="AlphaFoldDB" id="I6ZAA9"/>
<keyword evidence="8 9" id="KW-0456">Lyase</keyword>
<dbReference type="PANTHER" id="PTHR30387:SF2">
    <property type="entry name" value="MANNONATE DEHYDRATASE"/>
    <property type="match status" value="1"/>
</dbReference>
<dbReference type="NCBIfam" id="NF003027">
    <property type="entry name" value="PRK03906.1"/>
    <property type="match status" value="1"/>
</dbReference>
<dbReference type="NCBIfam" id="TIGR00695">
    <property type="entry name" value="uxuA"/>
    <property type="match status" value="1"/>
</dbReference>
<accession>I6ZAA9</accession>
<dbReference type="Proteomes" id="UP000009011">
    <property type="component" value="Chromosome"/>
</dbReference>
<dbReference type="Gene3D" id="3.20.20.150">
    <property type="entry name" value="Divalent-metal-dependent TIM barrel enzymes"/>
    <property type="match status" value="2"/>
</dbReference>
<organism evidence="10 11">
    <name type="scientific">Melioribacter roseus (strain DSM 23840 / JCM 17771 / VKM B-2668 / P3M-2)</name>
    <dbReference type="NCBI Taxonomy" id="1191523"/>
    <lineage>
        <taxon>Bacteria</taxon>
        <taxon>Pseudomonadati</taxon>
        <taxon>Ignavibacteriota</taxon>
        <taxon>Ignavibacteria</taxon>
        <taxon>Ignavibacteriales</taxon>
        <taxon>Melioribacteraceae</taxon>
        <taxon>Melioribacter</taxon>
    </lineage>
</organism>
<dbReference type="RefSeq" id="WP_014857505.1">
    <property type="nucleotide sequence ID" value="NC_018178.1"/>
</dbReference>
<evidence type="ECO:0000313" key="11">
    <source>
        <dbReference type="Proteomes" id="UP000009011"/>
    </source>
</evidence>
<keyword evidence="7 9" id="KW-0464">Manganese</keyword>
<dbReference type="UniPathway" id="UPA00246"/>
<dbReference type="Pfam" id="PF03786">
    <property type="entry name" value="UxuA"/>
    <property type="match status" value="1"/>
</dbReference>
<evidence type="ECO:0000256" key="8">
    <source>
        <dbReference type="ARBA" id="ARBA00023239"/>
    </source>
</evidence>
<comment type="catalytic activity">
    <reaction evidence="1 9">
        <text>D-mannonate = 2-dehydro-3-deoxy-D-gluconate + H2O</text>
        <dbReference type="Rhea" id="RHEA:20097"/>
        <dbReference type="ChEBI" id="CHEBI:15377"/>
        <dbReference type="ChEBI" id="CHEBI:17767"/>
        <dbReference type="ChEBI" id="CHEBI:57990"/>
        <dbReference type="EC" id="4.2.1.8"/>
    </reaction>
</comment>
<dbReference type="PIRSF" id="PIRSF016049">
    <property type="entry name" value="Man_dehyd"/>
    <property type="match status" value="1"/>
</dbReference>
<dbReference type="GO" id="GO:0042840">
    <property type="term" value="P:D-glucuronate catabolic process"/>
    <property type="evidence" value="ECO:0007669"/>
    <property type="project" value="TreeGrafter"/>
</dbReference>
<evidence type="ECO:0000256" key="1">
    <source>
        <dbReference type="ARBA" id="ARBA00001794"/>
    </source>
</evidence>
<dbReference type="GO" id="GO:0008927">
    <property type="term" value="F:mannonate dehydratase activity"/>
    <property type="evidence" value="ECO:0007669"/>
    <property type="project" value="UniProtKB-UniRule"/>
</dbReference>
<reference evidence="10 11" key="1">
    <citation type="journal article" date="2013" name="PLoS ONE">
        <title>Genomic analysis of Melioribacter roseus, facultatively anaerobic organotrophic bacterium representing a novel deep lineage within Bacteriodetes/Chlorobi group.</title>
        <authorList>
            <person name="Kadnikov V.V."/>
            <person name="Mardanov A.V."/>
            <person name="Podosokorskaya O.A."/>
            <person name="Gavrilov S.N."/>
            <person name="Kublanov I.V."/>
            <person name="Beletsky A.V."/>
            <person name="Bonch-Osmolovskaya E.A."/>
            <person name="Ravin N.V."/>
        </authorList>
    </citation>
    <scope>NUCLEOTIDE SEQUENCE [LARGE SCALE GENOMIC DNA]</scope>
    <source>
        <strain evidence="11">JCM 17771 / P3M-2</strain>
    </source>
</reference>
<dbReference type="InterPro" id="IPR036237">
    <property type="entry name" value="Xyl_isomerase-like_sf"/>
</dbReference>
<evidence type="ECO:0000256" key="3">
    <source>
        <dbReference type="ARBA" id="ARBA00004892"/>
    </source>
</evidence>
<evidence type="ECO:0000313" key="10">
    <source>
        <dbReference type="EMBL" id="AFN76075.1"/>
    </source>
</evidence>
<dbReference type="SUPFAM" id="SSF51658">
    <property type="entry name" value="Xylose isomerase-like"/>
    <property type="match status" value="1"/>
</dbReference>
<keyword evidence="6 9" id="KW-0408">Iron</keyword>
<dbReference type="GO" id="GO:0030145">
    <property type="term" value="F:manganese ion binding"/>
    <property type="evidence" value="ECO:0007669"/>
    <property type="project" value="TreeGrafter"/>
</dbReference>
<evidence type="ECO:0000256" key="9">
    <source>
        <dbReference type="HAMAP-Rule" id="MF_00106"/>
    </source>
</evidence>
<evidence type="ECO:0000256" key="7">
    <source>
        <dbReference type="ARBA" id="ARBA00023211"/>
    </source>
</evidence>
<keyword evidence="11" id="KW-1185">Reference proteome</keyword>
<dbReference type="OrthoDB" id="9780250at2"/>
<evidence type="ECO:0000256" key="6">
    <source>
        <dbReference type="ARBA" id="ARBA00023004"/>
    </source>
</evidence>
<comment type="similarity">
    <text evidence="4 9">Belongs to the mannonate dehydratase family.</text>
</comment>
<dbReference type="HAMAP" id="MF_00106">
    <property type="entry name" value="UxuA"/>
    <property type="match status" value="1"/>
</dbReference>
<gene>
    <name evidence="9" type="primary">uxuA</name>
    <name evidence="10" type="ordered locus">MROS_2845</name>
</gene>
<dbReference type="PATRIC" id="fig|1191523.3.peg.2981"/>
<evidence type="ECO:0000256" key="4">
    <source>
        <dbReference type="ARBA" id="ARBA00007389"/>
    </source>
</evidence>
<comment type="cofactor">
    <cofactor evidence="9">
        <name>Fe(2+)</name>
        <dbReference type="ChEBI" id="CHEBI:29033"/>
    </cofactor>
    <cofactor evidence="9">
        <name>Mn(2+)</name>
        <dbReference type="ChEBI" id="CHEBI:29035"/>
    </cofactor>
</comment>
<dbReference type="EC" id="4.2.1.8" evidence="5 9"/>
<sequence length="405" mass="46264">MDFKDKIGFIYSWRWFGHNDPLTFEDIKTAGASGIVTALHHIPSGDVWPEEEILKRKNEIEKAGLTWEVVESLPVHENIKKKKDNYKQLIENYKTSLINLAKCNVKRVCYNFMPVLDWSRTNLDIRADDGSIVSGFETRIFAAFDIFILKRKGAETDYSEDTVKKAEKYFSRIGEDEKQRLIDTVLLGLPGSLEAYTLEEFRKALDEYKDINDATLLNNLKEFLKEITPVAEENGILLAIHPDDPPRPLLGLPRVVSTCDNLTEIVKSVESPSNGITLCTGSLGSGVHNNVTEIAARLARHVNFVHLRNVIIDNEGNFRENHHLEGSVDMYNVVKILLLEQKRRLEEGLGNYRMPMRPDHGKMTHFDKEIEKLRNKKFYPGYSFIGRLKGLSELQGLEVGIKYSL</sequence>
<protein>
    <recommendedName>
        <fullName evidence="5 9">Mannonate dehydratase</fullName>
        <ecNumber evidence="5 9">4.2.1.8</ecNumber>
    </recommendedName>
    <alternativeName>
        <fullName evidence="9">D-mannonate hydro-lyase</fullName>
    </alternativeName>
</protein>
<comment type="pathway">
    <text evidence="3 9">Carbohydrate metabolism; pentose and glucuronate interconversion.</text>
</comment>
<dbReference type="eggNOG" id="COG1312">
    <property type="taxonomic scope" value="Bacteria"/>
</dbReference>
<dbReference type="GO" id="GO:0008198">
    <property type="term" value="F:ferrous iron binding"/>
    <property type="evidence" value="ECO:0007669"/>
    <property type="project" value="TreeGrafter"/>
</dbReference>
<dbReference type="KEGG" id="mro:MROS_2845"/>
<evidence type="ECO:0000256" key="2">
    <source>
        <dbReference type="ARBA" id="ARBA00002713"/>
    </source>
</evidence>
<comment type="function">
    <text evidence="2 9">Catalyzes the dehydration of D-mannonate.</text>
</comment>
<dbReference type="InterPro" id="IPR004628">
    <property type="entry name" value="Man_deHydtase"/>
</dbReference>
<dbReference type="EMBL" id="CP003557">
    <property type="protein sequence ID" value="AFN76075.1"/>
    <property type="molecule type" value="Genomic_DNA"/>
</dbReference>
<dbReference type="HOGENOM" id="CLU_058621_2_0_10"/>
<name>I6ZAA9_MELRP</name>